<evidence type="ECO:0000313" key="3">
    <source>
        <dbReference type="Proteomes" id="UP000307541"/>
    </source>
</evidence>
<evidence type="ECO:0000259" key="1">
    <source>
        <dbReference type="PROSITE" id="PS50075"/>
    </source>
</evidence>
<dbReference type="Gene3D" id="1.10.1200.10">
    <property type="entry name" value="ACP-like"/>
    <property type="match status" value="1"/>
</dbReference>
<dbReference type="PROSITE" id="PS50075">
    <property type="entry name" value="CARRIER"/>
    <property type="match status" value="1"/>
</dbReference>
<keyword evidence="3" id="KW-1185">Reference proteome</keyword>
<reference evidence="2 3" key="1">
    <citation type="submission" date="2018-10" db="EMBL/GenBank/DDBJ databases">
        <title>Pseudomonas leptonychotis sp. nov., isolated from Weddell seals in Antarctica.</title>
        <authorList>
            <person name="Novakova D."/>
            <person name="Svec P."/>
            <person name="Kralova S."/>
            <person name="Kristofova L."/>
            <person name="Zeman M."/>
            <person name="Pantucek R."/>
            <person name="Maslanova I."/>
            <person name="Sedlacek I."/>
        </authorList>
    </citation>
    <scope>NUCLEOTIDE SEQUENCE [LARGE SCALE GENOMIC DNA]</scope>
    <source>
        <strain evidence="2 3">CCM 8849</strain>
    </source>
</reference>
<dbReference type="OrthoDB" id="9804551at2"/>
<proteinExistence type="predicted"/>
<dbReference type="Proteomes" id="UP000307541">
    <property type="component" value="Unassembled WGS sequence"/>
</dbReference>
<organism evidence="2 3">
    <name type="scientific">Pseudomonas leptonychotis</name>
    <dbReference type="NCBI Taxonomy" id="2448482"/>
    <lineage>
        <taxon>Bacteria</taxon>
        <taxon>Pseudomonadati</taxon>
        <taxon>Pseudomonadota</taxon>
        <taxon>Gammaproteobacteria</taxon>
        <taxon>Pseudomonadales</taxon>
        <taxon>Pseudomonadaceae</taxon>
        <taxon>Pseudomonas</taxon>
    </lineage>
</organism>
<dbReference type="InterPro" id="IPR036736">
    <property type="entry name" value="ACP-like_sf"/>
</dbReference>
<feature type="domain" description="Carrier" evidence="1">
    <location>
        <begin position="5"/>
        <end position="84"/>
    </location>
</feature>
<protein>
    <submittedName>
        <fullName evidence="2">Acyl carrier protein</fullName>
    </submittedName>
</protein>
<dbReference type="AlphaFoldDB" id="A0A4T2A292"/>
<evidence type="ECO:0000313" key="2">
    <source>
        <dbReference type="EMBL" id="TIH09211.1"/>
    </source>
</evidence>
<dbReference type="SUPFAM" id="SSF47336">
    <property type="entry name" value="ACP-like"/>
    <property type="match status" value="1"/>
</dbReference>
<dbReference type="InterPro" id="IPR009081">
    <property type="entry name" value="PP-bd_ACP"/>
</dbReference>
<dbReference type="RefSeq" id="WP_136662497.1">
    <property type="nucleotide sequence ID" value="NZ_RFLV01000001.1"/>
</dbReference>
<sequence length="189" mass="20179">MNNPVELNEVIVSAREILAQLLAIDAADIAPDSSLVEDLSADSLDIVDLSFQLGRLYGCTLPKTSVLEHAVTVCGSLDAFVLEGGLTEAGKALLEESLSVYASNQLRVGMKPADVFAVTTVRNWAEQCRGVFNYLPAVCPECGGEHAELNERQQVVCSSCSARVTPVDGDEISQRLVEKFVATHLSAVA</sequence>
<gene>
    <name evidence="2" type="ORF">D8779_00355</name>
</gene>
<dbReference type="EMBL" id="RFLV01000001">
    <property type="protein sequence ID" value="TIH09211.1"/>
    <property type="molecule type" value="Genomic_DNA"/>
</dbReference>
<name>A0A4T2A292_9PSED</name>
<comment type="caution">
    <text evidence="2">The sequence shown here is derived from an EMBL/GenBank/DDBJ whole genome shotgun (WGS) entry which is preliminary data.</text>
</comment>
<dbReference type="Pfam" id="PF00550">
    <property type="entry name" value="PP-binding"/>
    <property type="match status" value="1"/>
</dbReference>
<accession>A0A4T2A292</accession>